<keyword evidence="3 13" id="KW-0812">Transmembrane</keyword>
<evidence type="ECO:0000256" key="11">
    <source>
        <dbReference type="ARBA" id="ARBA00048778"/>
    </source>
</evidence>
<evidence type="ECO:0000259" key="14">
    <source>
        <dbReference type="SMART" id="SM00382"/>
    </source>
</evidence>
<evidence type="ECO:0000256" key="1">
    <source>
        <dbReference type="ARBA" id="ARBA00004434"/>
    </source>
</evidence>
<evidence type="ECO:0000256" key="5">
    <source>
        <dbReference type="ARBA" id="ARBA00022792"/>
    </source>
</evidence>
<dbReference type="PANTHER" id="PTHR23070">
    <property type="entry name" value="BCS1 AAA-TYPE ATPASE"/>
    <property type="match status" value="1"/>
</dbReference>
<proteinExistence type="inferred from homology"/>
<dbReference type="Gene3D" id="3.40.50.300">
    <property type="entry name" value="P-loop containing nucleotide triphosphate hydrolases"/>
    <property type="match status" value="1"/>
</dbReference>
<evidence type="ECO:0000256" key="4">
    <source>
        <dbReference type="ARBA" id="ARBA00022741"/>
    </source>
</evidence>
<name>A0AA38YCY5_9EURO</name>
<dbReference type="InterPro" id="IPR003959">
    <property type="entry name" value="ATPase_AAA_core"/>
</dbReference>
<keyword evidence="10 13" id="KW-0472">Membrane</keyword>
<comment type="similarity">
    <text evidence="2">Belongs to the AAA ATPase family. BCS1 subfamily.</text>
</comment>
<dbReference type="GO" id="GO:0016887">
    <property type="term" value="F:ATP hydrolysis activity"/>
    <property type="evidence" value="ECO:0007669"/>
    <property type="project" value="InterPro"/>
</dbReference>
<keyword evidence="9" id="KW-0496">Mitochondrion</keyword>
<feature type="transmembrane region" description="Helical" evidence="13">
    <location>
        <begin position="43"/>
        <end position="64"/>
    </location>
</feature>
<evidence type="ECO:0000256" key="12">
    <source>
        <dbReference type="SAM" id="MobiDB-lite"/>
    </source>
</evidence>
<dbReference type="Proteomes" id="UP001172681">
    <property type="component" value="Unassembled WGS sequence"/>
</dbReference>
<dbReference type="GO" id="GO:0005524">
    <property type="term" value="F:ATP binding"/>
    <property type="evidence" value="ECO:0007669"/>
    <property type="project" value="UniProtKB-KW"/>
</dbReference>
<dbReference type="SMART" id="SM00382">
    <property type="entry name" value="AAA"/>
    <property type="match status" value="1"/>
</dbReference>
<dbReference type="InterPro" id="IPR003593">
    <property type="entry name" value="AAA+_ATPase"/>
</dbReference>
<dbReference type="InterPro" id="IPR050747">
    <property type="entry name" value="Mitochondrial_chaperone_BCS1"/>
</dbReference>
<organism evidence="16 17">
    <name type="scientific">Knufia peltigerae</name>
    <dbReference type="NCBI Taxonomy" id="1002370"/>
    <lineage>
        <taxon>Eukaryota</taxon>
        <taxon>Fungi</taxon>
        <taxon>Dikarya</taxon>
        <taxon>Ascomycota</taxon>
        <taxon>Pezizomycotina</taxon>
        <taxon>Eurotiomycetes</taxon>
        <taxon>Chaetothyriomycetidae</taxon>
        <taxon>Chaetothyriales</taxon>
        <taxon>Trichomeriaceae</taxon>
        <taxon>Knufia</taxon>
    </lineage>
</organism>
<dbReference type="AlphaFoldDB" id="A0AA38YCY5"/>
<feature type="domain" description="BCS1 N-terminal" evidence="15">
    <location>
        <begin position="55"/>
        <end position="243"/>
    </location>
</feature>
<keyword evidence="8 13" id="KW-1133">Transmembrane helix</keyword>
<keyword evidence="17" id="KW-1185">Reference proteome</keyword>
<dbReference type="GO" id="GO:0005743">
    <property type="term" value="C:mitochondrial inner membrane"/>
    <property type="evidence" value="ECO:0007669"/>
    <property type="project" value="UniProtKB-SubCell"/>
</dbReference>
<evidence type="ECO:0000256" key="8">
    <source>
        <dbReference type="ARBA" id="ARBA00022989"/>
    </source>
</evidence>
<evidence type="ECO:0000313" key="17">
    <source>
        <dbReference type="Proteomes" id="UP001172681"/>
    </source>
</evidence>
<dbReference type="InterPro" id="IPR027417">
    <property type="entry name" value="P-loop_NTPase"/>
</dbReference>
<evidence type="ECO:0000259" key="15">
    <source>
        <dbReference type="SMART" id="SM01024"/>
    </source>
</evidence>
<dbReference type="InterPro" id="IPR057495">
    <property type="entry name" value="AAA_lid_BCS1"/>
</dbReference>
<protein>
    <recommendedName>
        <fullName evidence="18">P-loop containing nucleoside triphosphate hydrolase protein</fullName>
    </recommendedName>
</protein>
<sequence>MSSNATRTHLTGSMTGAFQQLPPSVLNAIIPGYSILEHVAKVIGVNISIVIFGFALVAGIQFGVQKAVLPFLEALASLICSRVVIDEGDPMYEAIVDWLQKQQWAQHTRTASLSSGTQSIELVEVDTTQIDSIFNYQEWLSKAPFRYLPNSSGIFHHKGYLYRIDLIETPCQGFKSPQILRELMVTVFWPSMNPLKSLMEEIREEDLSTYLSRTLIYRPVQDDPSACRWRYIATRPSRPISTVELDHGLKESIVDDMNGFMHPSTNQWYSKRGIIYRRGYLFQGPPGCGKTSFAFSLAGLFGVGIYCLSLSDPDLTEERLMVLISHLPYRSMVLLEDIDSAGLTESNPQPAPPETGSTVRPRQPISFSCLLNAIDGVASPEGCVFILTTNHLDRLPPALIRPGRVDVSVEFGLAAKQQIKDLFIRMYSSETDASAPRPKKLSDIFPAVDPKTSDSVEQPHRSNEASTLSPREPHTTVDSELRSLADRFAQQVPAKAYNLASIQGFLLSHRYEPERAVHDIHDWLEKNPPATNDDHAQKKEKST</sequence>
<evidence type="ECO:0000256" key="6">
    <source>
        <dbReference type="ARBA" id="ARBA00022801"/>
    </source>
</evidence>
<feature type="region of interest" description="Disordered" evidence="12">
    <location>
        <begin position="433"/>
        <end position="477"/>
    </location>
</feature>
<feature type="compositionally biased region" description="Basic and acidic residues" evidence="12">
    <location>
        <begin position="532"/>
        <end position="543"/>
    </location>
</feature>
<dbReference type="SUPFAM" id="SSF52540">
    <property type="entry name" value="P-loop containing nucleoside triphosphate hydrolases"/>
    <property type="match status" value="1"/>
</dbReference>
<keyword evidence="4" id="KW-0547">Nucleotide-binding</keyword>
<dbReference type="SMART" id="SM01024">
    <property type="entry name" value="BCS1_N"/>
    <property type="match status" value="1"/>
</dbReference>
<evidence type="ECO:0000256" key="9">
    <source>
        <dbReference type="ARBA" id="ARBA00023128"/>
    </source>
</evidence>
<evidence type="ECO:0000256" key="3">
    <source>
        <dbReference type="ARBA" id="ARBA00022692"/>
    </source>
</evidence>
<dbReference type="Pfam" id="PF25426">
    <property type="entry name" value="AAA_lid_BCS1"/>
    <property type="match status" value="1"/>
</dbReference>
<evidence type="ECO:0000256" key="10">
    <source>
        <dbReference type="ARBA" id="ARBA00023136"/>
    </source>
</evidence>
<feature type="domain" description="AAA+ ATPase" evidence="14">
    <location>
        <begin position="276"/>
        <end position="415"/>
    </location>
</feature>
<keyword evidence="6" id="KW-0378">Hydrolase</keyword>
<comment type="subcellular location">
    <subcellularLocation>
        <location evidence="1">Mitochondrion inner membrane</location>
        <topology evidence="1">Single-pass membrane protein</topology>
    </subcellularLocation>
</comment>
<evidence type="ECO:0000256" key="13">
    <source>
        <dbReference type="SAM" id="Phobius"/>
    </source>
</evidence>
<evidence type="ECO:0000313" key="16">
    <source>
        <dbReference type="EMBL" id="KAJ9644802.1"/>
    </source>
</evidence>
<keyword evidence="7" id="KW-0067">ATP-binding</keyword>
<dbReference type="Pfam" id="PF08740">
    <property type="entry name" value="BCS1_N"/>
    <property type="match status" value="1"/>
</dbReference>
<comment type="catalytic activity">
    <reaction evidence="11">
        <text>ATP + H2O = ADP + phosphate + H(+)</text>
        <dbReference type="Rhea" id="RHEA:13065"/>
        <dbReference type="ChEBI" id="CHEBI:15377"/>
        <dbReference type="ChEBI" id="CHEBI:15378"/>
        <dbReference type="ChEBI" id="CHEBI:30616"/>
        <dbReference type="ChEBI" id="CHEBI:43474"/>
        <dbReference type="ChEBI" id="CHEBI:456216"/>
    </reaction>
    <physiologicalReaction direction="left-to-right" evidence="11">
        <dbReference type="Rhea" id="RHEA:13066"/>
    </physiologicalReaction>
</comment>
<evidence type="ECO:0000256" key="2">
    <source>
        <dbReference type="ARBA" id="ARBA00007448"/>
    </source>
</evidence>
<keyword evidence="5" id="KW-0999">Mitochondrion inner membrane</keyword>
<dbReference type="InterPro" id="IPR014851">
    <property type="entry name" value="BCS1_N"/>
</dbReference>
<feature type="compositionally biased region" description="Basic and acidic residues" evidence="12">
    <location>
        <begin position="451"/>
        <end position="463"/>
    </location>
</feature>
<dbReference type="Pfam" id="PF00004">
    <property type="entry name" value="AAA"/>
    <property type="match status" value="1"/>
</dbReference>
<evidence type="ECO:0008006" key="18">
    <source>
        <dbReference type="Google" id="ProtNLM"/>
    </source>
</evidence>
<comment type="caution">
    <text evidence="16">The sequence shown here is derived from an EMBL/GenBank/DDBJ whole genome shotgun (WGS) entry which is preliminary data.</text>
</comment>
<reference evidence="16" key="1">
    <citation type="submission" date="2022-10" db="EMBL/GenBank/DDBJ databases">
        <title>Culturing micro-colonial fungi from biological soil crusts in the Mojave desert and describing Neophaeococcomyces mojavensis, and introducing the new genera and species Taxawa tesnikishii.</title>
        <authorList>
            <person name="Kurbessoian T."/>
            <person name="Stajich J.E."/>
        </authorList>
    </citation>
    <scope>NUCLEOTIDE SEQUENCE</scope>
    <source>
        <strain evidence="16">TK_35</strain>
    </source>
</reference>
<accession>A0AA38YCY5</accession>
<gene>
    <name evidence="16" type="ORF">H2204_001264</name>
</gene>
<dbReference type="EMBL" id="JAPDRN010000005">
    <property type="protein sequence ID" value="KAJ9644802.1"/>
    <property type="molecule type" value="Genomic_DNA"/>
</dbReference>
<evidence type="ECO:0000256" key="7">
    <source>
        <dbReference type="ARBA" id="ARBA00022840"/>
    </source>
</evidence>
<feature type="region of interest" description="Disordered" evidence="12">
    <location>
        <begin position="524"/>
        <end position="543"/>
    </location>
</feature>